<evidence type="ECO:0000313" key="2">
    <source>
        <dbReference type="EMBL" id="QMW05453.1"/>
    </source>
</evidence>
<name>A0A7G5H2W1_9BACT</name>
<evidence type="ECO:0000259" key="1">
    <source>
        <dbReference type="Pfam" id="PF13166"/>
    </source>
</evidence>
<reference evidence="2 3" key="1">
    <citation type="submission" date="2020-07" db="EMBL/GenBank/DDBJ databases">
        <title>Spirosoma foliorum sp. nov., isolated from the leaves on the Nejang mountain Korea, Republic of.</title>
        <authorList>
            <person name="Ho H."/>
            <person name="Lee Y.-J."/>
            <person name="Nurcahyanto D.-A."/>
            <person name="Kim S.-G."/>
        </authorList>
    </citation>
    <scope>NUCLEOTIDE SEQUENCE [LARGE SCALE GENOMIC DNA]</scope>
    <source>
        <strain evidence="2 3">PL0136</strain>
    </source>
</reference>
<dbReference type="InterPro" id="IPR026866">
    <property type="entry name" value="CR006_AAA"/>
</dbReference>
<dbReference type="KEGG" id="sfol:H3H32_11460"/>
<organism evidence="2 3">
    <name type="scientific">Spirosoma foliorum</name>
    <dbReference type="NCBI Taxonomy" id="2710596"/>
    <lineage>
        <taxon>Bacteria</taxon>
        <taxon>Pseudomonadati</taxon>
        <taxon>Bacteroidota</taxon>
        <taxon>Cytophagia</taxon>
        <taxon>Cytophagales</taxon>
        <taxon>Cytophagaceae</taxon>
        <taxon>Spirosoma</taxon>
    </lineage>
</organism>
<accession>A0A7G5H2W1</accession>
<feature type="domain" description="Protein CR006 P-loop" evidence="1">
    <location>
        <begin position="17"/>
        <end position="708"/>
    </location>
</feature>
<proteinExistence type="predicted"/>
<dbReference type="InterPro" id="IPR027417">
    <property type="entry name" value="P-loop_NTPase"/>
</dbReference>
<gene>
    <name evidence="2" type="ORF">H3H32_11460</name>
</gene>
<dbReference type="RefSeq" id="WP_182462835.1">
    <property type="nucleotide sequence ID" value="NZ_CP059732.1"/>
</dbReference>
<dbReference type="AlphaFoldDB" id="A0A7G5H2W1"/>
<dbReference type="Proteomes" id="UP000515369">
    <property type="component" value="Chromosome"/>
</dbReference>
<dbReference type="EMBL" id="CP059732">
    <property type="protein sequence ID" value="QMW05453.1"/>
    <property type="molecule type" value="Genomic_DNA"/>
</dbReference>
<dbReference type="SUPFAM" id="SSF52540">
    <property type="entry name" value="P-loop containing nucleoside triphosphate hydrolases"/>
    <property type="match status" value="1"/>
</dbReference>
<protein>
    <submittedName>
        <fullName evidence="2">AAA family ATPase</fullName>
    </submittedName>
</protein>
<sequence length="726" mass="83453">MISKILLDQVASYTEKVEFEPSEINYLYGSNGTGKTTISNLIASQDLFTNSSINWKASQLDTLVYNKVFVEANFGQSKKIKGIFTLGKNSVEAYEYISNMQTKINAIDNEIINLNRSLVNISNDITANENAIIKRCWALKDTYDSNFSPAYMGLNSNKKKFLDRCIAERAVNKEPLYTVDEIIAKCHTIFSSTIKIEENVQQFNFEDLPSIEFPEILSTIIIGKENVNISALITKLNNSDWIKEGVGFLEKSENFCPFCQQEMTVNLRDEIENFFDEEYLEKCKQLENYRLLYSNYVEAKKIQLRKILQQNISIIDTNLLIAKVQIFAGIADSNLSIIDKKIKYPSLLVTLASLTPSLEDIKLVVNSYIEKINLNNNSFNNLKAEQEKLKKEVWRFTTNELDIDIESYIKNADRFIKGKEGITEKIKQSEILKNSLLTSIRGRESEVANTAHTVNEINKILKLFSFTNFSLAQATEKGFYKIIREDGSEGHETLSEGEYRFITFLYFYQLLKGSTSDSGVTSDKVVVFDDPISSLDSSVLFVVSNLIKNVIQSCKNKTDGIKQVFILTHNVYFFKEVTFKGARNSAKWVGETFWVIKKLGNKSKIIKHNSNPIKTSYELLWKEISDINHVSNITVFNTLRRILEYYFNTIGGINYEECINKFEGEEQFICKSLLSWINDGSHSTHDDLVFHVESEDVQRYLEIFRLVFDKMDHISHYDMMMRVVND</sequence>
<evidence type="ECO:0000313" key="3">
    <source>
        <dbReference type="Proteomes" id="UP000515369"/>
    </source>
</evidence>
<dbReference type="Pfam" id="PF13166">
    <property type="entry name" value="AAA_13"/>
    <property type="match status" value="1"/>
</dbReference>
<keyword evidence="3" id="KW-1185">Reference proteome</keyword>
<dbReference type="Gene3D" id="3.40.50.300">
    <property type="entry name" value="P-loop containing nucleotide triphosphate hydrolases"/>
    <property type="match status" value="1"/>
</dbReference>